<evidence type="ECO:0000256" key="6">
    <source>
        <dbReference type="ARBA" id="ARBA00023033"/>
    </source>
</evidence>
<evidence type="ECO:0000313" key="8">
    <source>
        <dbReference type="EMBL" id="MBW4330678.1"/>
    </source>
</evidence>
<dbReference type="InterPro" id="IPR002938">
    <property type="entry name" value="FAD-bd"/>
</dbReference>
<evidence type="ECO:0000313" key="9">
    <source>
        <dbReference type="Proteomes" id="UP001197214"/>
    </source>
</evidence>
<feature type="domain" description="FAD-binding" evidence="7">
    <location>
        <begin position="4"/>
        <end position="339"/>
    </location>
</feature>
<dbReference type="InterPro" id="IPR051205">
    <property type="entry name" value="UbiH/COQ6_monooxygenase"/>
</dbReference>
<dbReference type="InterPro" id="IPR010971">
    <property type="entry name" value="UbiH/COQ6"/>
</dbReference>
<dbReference type="PANTHER" id="PTHR43876">
    <property type="entry name" value="UBIQUINONE BIOSYNTHESIS MONOOXYGENASE COQ6, MITOCHONDRIAL"/>
    <property type="match status" value="1"/>
</dbReference>
<keyword evidence="3" id="KW-0285">Flavoprotein</keyword>
<evidence type="ECO:0000256" key="4">
    <source>
        <dbReference type="ARBA" id="ARBA00022827"/>
    </source>
</evidence>
<dbReference type="NCBIfam" id="NF006593">
    <property type="entry name" value="PRK09126.1"/>
    <property type="match status" value="1"/>
</dbReference>
<dbReference type="PANTHER" id="PTHR43876:SF25">
    <property type="entry name" value="MONOOXYGENASE NMA2164"/>
    <property type="match status" value="1"/>
</dbReference>
<keyword evidence="5" id="KW-0560">Oxidoreductase</keyword>
<dbReference type="RefSeq" id="WP_219237795.1">
    <property type="nucleotide sequence ID" value="NZ_JAHWZX010000005.1"/>
</dbReference>
<gene>
    <name evidence="8" type="primary">ubiM</name>
    <name evidence="8" type="ORF">KY084_07275</name>
</gene>
<dbReference type="NCBIfam" id="TIGR01988">
    <property type="entry name" value="Ubi-OHases"/>
    <property type="match status" value="1"/>
</dbReference>
<comment type="cofactor">
    <cofactor evidence="1">
        <name>FAD</name>
        <dbReference type="ChEBI" id="CHEBI:57692"/>
    </cofactor>
</comment>
<evidence type="ECO:0000256" key="5">
    <source>
        <dbReference type="ARBA" id="ARBA00023002"/>
    </source>
</evidence>
<reference evidence="8 9" key="1">
    <citation type="submission" date="2021-07" db="EMBL/GenBank/DDBJ databases">
        <title>Stakelama flava sp. nov., a novel endophytic bacterium isolated from branch of Kandelia candel.</title>
        <authorList>
            <person name="Tuo L."/>
        </authorList>
    </citation>
    <scope>NUCLEOTIDE SEQUENCE [LARGE SCALE GENOMIC DNA]</scope>
    <source>
        <strain evidence="8 9">CBK3Z-3</strain>
    </source>
</reference>
<evidence type="ECO:0000259" key="7">
    <source>
        <dbReference type="Pfam" id="PF01494"/>
    </source>
</evidence>
<evidence type="ECO:0000256" key="3">
    <source>
        <dbReference type="ARBA" id="ARBA00022630"/>
    </source>
</evidence>
<proteinExistence type="predicted"/>
<organism evidence="8 9">
    <name type="scientific">Stakelama flava</name>
    <dbReference type="NCBI Taxonomy" id="2860338"/>
    <lineage>
        <taxon>Bacteria</taxon>
        <taxon>Pseudomonadati</taxon>
        <taxon>Pseudomonadota</taxon>
        <taxon>Alphaproteobacteria</taxon>
        <taxon>Sphingomonadales</taxon>
        <taxon>Sphingomonadaceae</taxon>
        <taxon>Stakelama</taxon>
    </lineage>
</organism>
<dbReference type="EMBL" id="JAHWZX010000005">
    <property type="protein sequence ID" value="MBW4330678.1"/>
    <property type="molecule type" value="Genomic_DNA"/>
</dbReference>
<sequence>MSDEYDVLVVGGGPAGLAFALGLAGSGLRTCVVERQPRAALADPAPDGREIALTHRSVATLRKLGAWDRIAPENIAPLRGARVYNGASPLSLAFDPDGTSADRLGCLVSNHAIRKALYEALADRDDITLMADAPVETVRASRAGVTVTLSGGREIAAKLLVAADSRFSAVRDQLGIAAEVNRLGRSMLVCRVRHSGDHGGIAREWFDHGQTIAMLPLNGNCSSAVLTLTSAAIDRLAALPGPALAYELERRFDHRLGAMELVTGPHVYPLATSYARHFVSDGAALIGDAAVGMHPVTAHGFNLGLQSARTLSGMLTRAARGGHPLASPLLLRRYEARHRLATRPLYAGTNLLVALYTAEHRPARIARAIGLRAARRVTPVNSAITRMLVRQ</sequence>
<comment type="pathway">
    <text evidence="2">Cofactor biosynthesis; ubiquinone biosynthesis.</text>
</comment>
<keyword evidence="6" id="KW-0503">Monooxygenase</keyword>
<comment type="caution">
    <text evidence="8">The sequence shown here is derived from an EMBL/GenBank/DDBJ whole genome shotgun (WGS) entry which is preliminary data.</text>
</comment>
<dbReference type="Proteomes" id="UP001197214">
    <property type="component" value="Unassembled WGS sequence"/>
</dbReference>
<protein>
    <submittedName>
        <fullName evidence="8">5-demethoxyubiquinol-8 5-hydroxylase UbiM</fullName>
    </submittedName>
</protein>
<keyword evidence="4" id="KW-0274">FAD</keyword>
<evidence type="ECO:0000256" key="2">
    <source>
        <dbReference type="ARBA" id="ARBA00004749"/>
    </source>
</evidence>
<dbReference type="Pfam" id="PF01494">
    <property type="entry name" value="FAD_binding_3"/>
    <property type="match status" value="1"/>
</dbReference>
<accession>A0ABS6XKE5</accession>
<evidence type="ECO:0000256" key="1">
    <source>
        <dbReference type="ARBA" id="ARBA00001974"/>
    </source>
</evidence>
<name>A0ABS6XKE5_9SPHN</name>
<keyword evidence="9" id="KW-1185">Reference proteome</keyword>